<dbReference type="SUPFAM" id="SSF56935">
    <property type="entry name" value="Porins"/>
    <property type="match status" value="1"/>
</dbReference>
<feature type="chain" id="PRO_5022728464" description="Porin" evidence="1">
    <location>
        <begin position="23"/>
        <end position="256"/>
    </location>
</feature>
<protein>
    <recommendedName>
        <fullName evidence="4">Porin</fullName>
    </recommendedName>
</protein>
<proteinExistence type="predicted"/>
<dbReference type="AlphaFoldDB" id="A0A5C5GLD5"/>
<dbReference type="OrthoDB" id="7686946at2"/>
<evidence type="ECO:0000256" key="1">
    <source>
        <dbReference type="SAM" id="SignalP"/>
    </source>
</evidence>
<accession>A0A5C5GLD5</accession>
<keyword evidence="3" id="KW-1185">Reference proteome</keyword>
<feature type="signal peptide" evidence="1">
    <location>
        <begin position="1"/>
        <end position="22"/>
    </location>
</feature>
<dbReference type="EMBL" id="VFFF01000001">
    <property type="protein sequence ID" value="TNY34166.1"/>
    <property type="molecule type" value="Genomic_DNA"/>
</dbReference>
<dbReference type="RefSeq" id="WP_140195267.1">
    <property type="nucleotide sequence ID" value="NZ_CP065915.1"/>
</dbReference>
<name>A0A5C5GLD5_9RHOB</name>
<organism evidence="2 3">
    <name type="scientific">Pelagovum pacificum</name>
    <dbReference type="NCBI Taxonomy" id="2588711"/>
    <lineage>
        <taxon>Bacteria</taxon>
        <taxon>Pseudomonadati</taxon>
        <taxon>Pseudomonadota</taxon>
        <taxon>Alphaproteobacteria</taxon>
        <taxon>Rhodobacterales</taxon>
        <taxon>Paracoccaceae</taxon>
        <taxon>Pelagovum</taxon>
    </lineage>
</organism>
<reference evidence="2 3" key="1">
    <citation type="submission" date="2019-06" db="EMBL/GenBank/DDBJ databases">
        <title>Genome of new Rhodobacteraceae sp. SM1903.</title>
        <authorList>
            <person name="Ren X."/>
        </authorList>
    </citation>
    <scope>NUCLEOTIDE SEQUENCE [LARGE SCALE GENOMIC DNA]</scope>
    <source>
        <strain evidence="2 3">SM1903</strain>
    </source>
</reference>
<evidence type="ECO:0000313" key="3">
    <source>
        <dbReference type="Proteomes" id="UP000314011"/>
    </source>
</evidence>
<keyword evidence="1" id="KW-0732">Signal</keyword>
<comment type="caution">
    <text evidence="2">The sequence shown here is derived from an EMBL/GenBank/DDBJ whole genome shotgun (WGS) entry which is preliminary data.</text>
</comment>
<sequence length="256" mass="27144">MKQPWIGAVLATVLLSSNPAVAQQLNGGSVELTYSRFDTPYDAEADGFSPGDPEYDDYDGRRFDRRTLSGAVEVGFGRSFAVQGDLAFHNYGFSDLDGSSVILHGIYHINDVASFGVYTGREEVEGDGVDFYGIEGGLEFGRGEVEAFYATGEYEDTDGDIAGVMAAFSVRPSIRLTLETAYGDFGGGLELDRTAIGAEYDFGAITFSGQYGQGGGSIGGYSGEEAFLALGARYDFGAERGATFENRALGSLIPGS</sequence>
<evidence type="ECO:0008006" key="4">
    <source>
        <dbReference type="Google" id="ProtNLM"/>
    </source>
</evidence>
<dbReference type="Proteomes" id="UP000314011">
    <property type="component" value="Unassembled WGS sequence"/>
</dbReference>
<evidence type="ECO:0000313" key="2">
    <source>
        <dbReference type="EMBL" id="TNY34166.1"/>
    </source>
</evidence>
<gene>
    <name evidence="2" type="ORF">FHY64_13180</name>
</gene>